<organism evidence="1 2">
    <name type="scientific">Marinovum algicola</name>
    <dbReference type="NCBI Taxonomy" id="42444"/>
    <lineage>
        <taxon>Bacteria</taxon>
        <taxon>Pseudomonadati</taxon>
        <taxon>Pseudomonadota</taxon>
        <taxon>Alphaproteobacteria</taxon>
        <taxon>Rhodobacterales</taxon>
        <taxon>Roseobacteraceae</taxon>
        <taxon>Marinovum</taxon>
    </lineage>
</organism>
<dbReference type="Proteomes" id="UP000182932">
    <property type="component" value="Unassembled WGS sequence"/>
</dbReference>
<gene>
    <name evidence="1" type="ORF">SAMN04487940_101231</name>
</gene>
<proteinExistence type="predicted"/>
<evidence type="ECO:0000313" key="2">
    <source>
        <dbReference type="Proteomes" id="UP000182932"/>
    </source>
</evidence>
<dbReference type="AlphaFoldDB" id="A0A975W690"/>
<dbReference type="EMBL" id="FNYY01000001">
    <property type="protein sequence ID" value="SEI56261.1"/>
    <property type="molecule type" value="Genomic_DNA"/>
</dbReference>
<reference evidence="1 2" key="1">
    <citation type="submission" date="2016-10" db="EMBL/GenBank/DDBJ databases">
        <authorList>
            <person name="Varghese N."/>
            <person name="Submissions S."/>
        </authorList>
    </citation>
    <scope>NUCLEOTIDE SEQUENCE [LARGE SCALE GENOMIC DNA]</scope>
    <source>
        <strain evidence="1 2">FF3</strain>
    </source>
</reference>
<comment type="caution">
    <text evidence="1">The sequence shown here is derived from an EMBL/GenBank/DDBJ whole genome shotgun (WGS) entry which is preliminary data.</text>
</comment>
<accession>A0A975W690</accession>
<dbReference type="GeneID" id="80821425"/>
<evidence type="ECO:0000313" key="1">
    <source>
        <dbReference type="EMBL" id="SEI56261.1"/>
    </source>
</evidence>
<protein>
    <submittedName>
        <fullName evidence="1">Uncharacterized protein</fullName>
    </submittedName>
</protein>
<name>A0A975W690_9RHOB</name>
<keyword evidence="2" id="KW-1185">Reference proteome</keyword>
<dbReference type="RefSeq" id="WP_170850486.1">
    <property type="nucleotide sequence ID" value="NZ_FNYY01000001.1"/>
</dbReference>
<sequence>MLPTSIARCLLMQDRMDWNRPHAAWLTRKFYALRFPSKHDGHPIWRSRG</sequence>